<keyword evidence="7" id="KW-1185">Reference proteome</keyword>
<dbReference type="NCBIfam" id="TIGR02727">
    <property type="entry name" value="MTHFS_bact"/>
    <property type="match status" value="1"/>
</dbReference>
<evidence type="ECO:0000256" key="6">
    <source>
        <dbReference type="RuleBase" id="RU361279"/>
    </source>
</evidence>
<comment type="similarity">
    <text evidence="1 6">Belongs to the 5-formyltetrahydrofolate cyclo-ligase family.</text>
</comment>
<keyword evidence="6" id="KW-0460">Magnesium</keyword>
<evidence type="ECO:0000256" key="1">
    <source>
        <dbReference type="ARBA" id="ARBA00010638"/>
    </source>
</evidence>
<sequence>MSQTIQQTKAVLRKEMKQRLARLTDHEKSVQSLIILRKVLSSEVYAQSKRISIYLPMKEEVCTLNILKSMFRDGKECFIPNYKGAEMIMVPLKSWDAYERLPVTKWGIKQSEEFDASQDANMSGGLDLIFMPGLAFTTQGARLGRGKGYYDQYLNKCDQSGCLPKTVALLFHEQLTENVPVLEHDKLVDSLIFPTQEEIELER</sequence>
<accession>A0ABM0K1S1</accession>
<evidence type="ECO:0000256" key="3">
    <source>
        <dbReference type="ARBA" id="ARBA00022840"/>
    </source>
</evidence>
<dbReference type="GeneID" id="101857357"/>
<comment type="catalytic activity">
    <reaction evidence="4 6">
        <text>(6S)-5-formyl-5,6,7,8-tetrahydrofolate + ATP = (6R)-5,10-methenyltetrahydrofolate + ADP + phosphate</text>
        <dbReference type="Rhea" id="RHEA:10488"/>
        <dbReference type="ChEBI" id="CHEBI:30616"/>
        <dbReference type="ChEBI" id="CHEBI:43474"/>
        <dbReference type="ChEBI" id="CHEBI:57455"/>
        <dbReference type="ChEBI" id="CHEBI:57457"/>
        <dbReference type="ChEBI" id="CHEBI:456216"/>
        <dbReference type="EC" id="6.3.3.2"/>
    </reaction>
</comment>
<dbReference type="Gene3D" id="3.40.50.10420">
    <property type="entry name" value="NagB/RpiA/CoA transferase-like"/>
    <property type="match status" value="1"/>
</dbReference>
<keyword evidence="3 6" id="KW-0067">ATP-binding</keyword>
<evidence type="ECO:0000313" key="8">
    <source>
        <dbReference type="RefSeq" id="XP_005106709.1"/>
    </source>
</evidence>
<dbReference type="EC" id="6.3.3.2" evidence="5 6"/>
<dbReference type="PIRSF" id="PIRSF006806">
    <property type="entry name" value="FTHF_cligase"/>
    <property type="match status" value="1"/>
</dbReference>
<dbReference type="SUPFAM" id="SSF100950">
    <property type="entry name" value="NagB/RpiA/CoA transferase-like"/>
    <property type="match status" value="1"/>
</dbReference>
<proteinExistence type="inferred from homology"/>
<reference evidence="8" key="1">
    <citation type="submission" date="2025-08" db="UniProtKB">
        <authorList>
            <consortium name="RefSeq"/>
        </authorList>
    </citation>
    <scope>IDENTIFICATION</scope>
</reference>
<dbReference type="PANTHER" id="PTHR23407">
    <property type="entry name" value="ATPASE INHIBITOR/5-FORMYLTETRAHYDROFOLATE CYCLO-LIGASE"/>
    <property type="match status" value="1"/>
</dbReference>
<name>A0ABM0K1S1_APLCA</name>
<organism evidence="7 8">
    <name type="scientific">Aplysia californica</name>
    <name type="common">California sea hare</name>
    <dbReference type="NCBI Taxonomy" id="6500"/>
    <lineage>
        <taxon>Eukaryota</taxon>
        <taxon>Metazoa</taxon>
        <taxon>Spiralia</taxon>
        <taxon>Lophotrochozoa</taxon>
        <taxon>Mollusca</taxon>
        <taxon>Gastropoda</taxon>
        <taxon>Heterobranchia</taxon>
        <taxon>Euthyneura</taxon>
        <taxon>Tectipleura</taxon>
        <taxon>Aplysiida</taxon>
        <taxon>Aplysioidea</taxon>
        <taxon>Aplysiidae</taxon>
        <taxon>Aplysia</taxon>
    </lineage>
</organism>
<evidence type="ECO:0000256" key="5">
    <source>
        <dbReference type="ARBA" id="ARBA00038966"/>
    </source>
</evidence>
<protein>
    <recommendedName>
        <fullName evidence="5 6">5-formyltetrahydrofolate cyclo-ligase</fullName>
        <ecNumber evidence="5 6">6.3.3.2</ecNumber>
    </recommendedName>
</protein>
<gene>
    <name evidence="8" type="primary">LOC101857357</name>
</gene>
<keyword evidence="2 6" id="KW-0547">Nucleotide-binding</keyword>
<dbReference type="InterPro" id="IPR037171">
    <property type="entry name" value="NagB/RpiA_transferase-like"/>
</dbReference>
<dbReference type="InterPro" id="IPR002698">
    <property type="entry name" value="FTHF_cligase"/>
</dbReference>
<evidence type="ECO:0000256" key="4">
    <source>
        <dbReference type="ARBA" id="ARBA00036539"/>
    </source>
</evidence>
<evidence type="ECO:0000313" key="7">
    <source>
        <dbReference type="Proteomes" id="UP000694888"/>
    </source>
</evidence>
<dbReference type="Proteomes" id="UP000694888">
    <property type="component" value="Unplaced"/>
</dbReference>
<dbReference type="Pfam" id="PF01812">
    <property type="entry name" value="5-FTHF_cyc-lig"/>
    <property type="match status" value="1"/>
</dbReference>
<comment type="cofactor">
    <cofactor evidence="6">
        <name>Mg(2+)</name>
        <dbReference type="ChEBI" id="CHEBI:18420"/>
    </cofactor>
</comment>
<keyword evidence="6" id="KW-0479">Metal-binding</keyword>
<dbReference type="RefSeq" id="XP_005106709.1">
    <property type="nucleotide sequence ID" value="XM_005106652.3"/>
</dbReference>
<evidence type="ECO:0000256" key="2">
    <source>
        <dbReference type="ARBA" id="ARBA00022741"/>
    </source>
</evidence>
<dbReference type="PANTHER" id="PTHR23407:SF1">
    <property type="entry name" value="5-FORMYLTETRAHYDROFOLATE CYCLO-LIGASE"/>
    <property type="match status" value="1"/>
</dbReference>
<dbReference type="InterPro" id="IPR024185">
    <property type="entry name" value="FTHF_cligase-like_sf"/>
</dbReference>